<dbReference type="SUPFAM" id="SSF82689">
    <property type="entry name" value="Mechanosensitive channel protein MscS (YggB), C-terminal domain"/>
    <property type="match status" value="1"/>
</dbReference>
<gene>
    <name evidence="11" type="ORF">HPC62_20410</name>
</gene>
<dbReference type="KEGG" id="theu:HPC62_20410"/>
<sequence length="286" mass="31250">MTFDFDLFNLDAWNALLLQLQSLGVDFGLRLLGAAIILVVGRWLAKQLRRLIKRLMTPTTIDPNLVAFTGNLAEYGLTAFVILAALGQLGIQTTSLVAVLGAAGLAIGLALQGSLSNFAAGLLIVFFHPFRVGDWIEGGGESGFVEDIQLFTTVLRRLDNKTVVIPNNSLTGGNIINYSTKGILRVDLVVGVAYHEDIDRVKRAIAEALAQDERILSDPPPMIGVLELAESSVDFAVRPWTHTEHYWPVYFAAYENIKKKLDAAGITIPFPQRDVHLYPAPKAEAL</sequence>
<evidence type="ECO:0000313" key="12">
    <source>
        <dbReference type="Proteomes" id="UP000505210"/>
    </source>
</evidence>
<dbReference type="GO" id="GO:0008381">
    <property type="term" value="F:mechanosensitive monoatomic ion channel activity"/>
    <property type="evidence" value="ECO:0007669"/>
    <property type="project" value="InterPro"/>
</dbReference>
<evidence type="ECO:0000256" key="7">
    <source>
        <dbReference type="SAM" id="Phobius"/>
    </source>
</evidence>
<dbReference type="Proteomes" id="UP000505210">
    <property type="component" value="Chromosome"/>
</dbReference>
<dbReference type="PANTHER" id="PTHR30221:SF1">
    <property type="entry name" value="SMALL-CONDUCTANCE MECHANOSENSITIVE CHANNEL"/>
    <property type="match status" value="1"/>
</dbReference>
<keyword evidence="5 7" id="KW-1133">Transmembrane helix</keyword>
<dbReference type="Pfam" id="PF00924">
    <property type="entry name" value="MS_channel_2nd"/>
    <property type="match status" value="1"/>
</dbReference>
<name>A0A6M8BAY4_9CYAN</name>
<dbReference type="AlphaFoldDB" id="A0A6M8BAY4"/>
<evidence type="ECO:0000256" key="2">
    <source>
        <dbReference type="ARBA" id="ARBA00008017"/>
    </source>
</evidence>
<keyword evidence="4 7" id="KW-0812">Transmembrane</keyword>
<dbReference type="InterPro" id="IPR045275">
    <property type="entry name" value="MscS_archaea/bacteria_type"/>
</dbReference>
<comment type="subcellular location">
    <subcellularLocation>
        <location evidence="1">Cell membrane</location>
        <topology evidence="1">Multi-pass membrane protein</topology>
    </subcellularLocation>
</comment>
<dbReference type="RefSeq" id="WP_172358270.1">
    <property type="nucleotide sequence ID" value="NZ_CP053661.1"/>
</dbReference>
<protein>
    <submittedName>
        <fullName evidence="11">Mechanosensitive ion channel</fullName>
    </submittedName>
</protein>
<keyword evidence="12" id="KW-1185">Reference proteome</keyword>
<dbReference type="EMBL" id="CP053661">
    <property type="protein sequence ID" value="QKD84224.1"/>
    <property type="molecule type" value="Genomic_DNA"/>
</dbReference>
<dbReference type="Gene3D" id="3.30.70.100">
    <property type="match status" value="1"/>
</dbReference>
<evidence type="ECO:0000259" key="9">
    <source>
        <dbReference type="Pfam" id="PF21082"/>
    </source>
</evidence>
<evidence type="ECO:0000259" key="8">
    <source>
        <dbReference type="Pfam" id="PF00924"/>
    </source>
</evidence>
<feature type="domain" description="Mechanosensitive ion channel MscS C-terminal" evidence="9">
    <location>
        <begin position="186"/>
        <end position="268"/>
    </location>
</feature>
<feature type="transmembrane region" description="Helical" evidence="7">
    <location>
        <begin position="65"/>
        <end position="91"/>
    </location>
</feature>
<evidence type="ECO:0000256" key="4">
    <source>
        <dbReference type="ARBA" id="ARBA00022692"/>
    </source>
</evidence>
<dbReference type="InterPro" id="IPR023408">
    <property type="entry name" value="MscS_beta-dom_sf"/>
</dbReference>
<dbReference type="SUPFAM" id="SSF50182">
    <property type="entry name" value="Sm-like ribonucleoproteins"/>
    <property type="match status" value="1"/>
</dbReference>
<dbReference type="InterPro" id="IPR049278">
    <property type="entry name" value="MS_channel_C"/>
</dbReference>
<keyword evidence="6 7" id="KW-0472">Membrane</keyword>
<reference evidence="11 12" key="1">
    <citation type="submission" date="2020-05" db="EMBL/GenBank/DDBJ databases">
        <title>Complete genome sequence of of a novel Thermoleptolyngbya strain isolated from hot springs of Ganzi, Sichuan China.</title>
        <authorList>
            <person name="Tang J."/>
            <person name="Daroch M."/>
            <person name="Li L."/>
            <person name="Waleron K."/>
            <person name="Waleron M."/>
            <person name="Waleron M."/>
        </authorList>
    </citation>
    <scope>NUCLEOTIDE SEQUENCE [LARGE SCALE GENOMIC DNA]</scope>
    <source>
        <strain evidence="11 12">PKUAC-SCTA183</strain>
    </source>
</reference>
<evidence type="ECO:0000256" key="3">
    <source>
        <dbReference type="ARBA" id="ARBA00022475"/>
    </source>
</evidence>
<dbReference type="InterPro" id="IPR006685">
    <property type="entry name" value="MscS_channel_2nd"/>
</dbReference>
<dbReference type="InterPro" id="IPR010920">
    <property type="entry name" value="LSM_dom_sf"/>
</dbReference>
<proteinExistence type="inferred from homology"/>
<evidence type="ECO:0000256" key="6">
    <source>
        <dbReference type="ARBA" id="ARBA00023136"/>
    </source>
</evidence>
<keyword evidence="3" id="KW-1003">Cell membrane</keyword>
<organism evidence="11 12">
    <name type="scientific">Thermoleptolyngbya sichuanensis A183</name>
    <dbReference type="NCBI Taxonomy" id="2737172"/>
    <lineage>
        <taxon>Bacteria</taxon>
        <taxon>Bacillati</taxon>
        <taxon>Cyanobacteriota</taxon>
        <taxon>Cyanophyceae</taxon>
        <taxon>Oculatellales</taxon>
        <taxon>Oculatellaceae</taxon>
        <taxon>Thermoleptolyngbya</taxon>
        <taxon>Thermoleptolyngbya sichuanensis</taxon>
    </lineage>
</organism>
<feature type="transmembrane region" description="Helical" evidence="7">
    <location>
        <begin position="27"/>
        <end position="45"/>
    </location>
</feature>
<evidence type="ECO:0000313" key="11">
    <source>
        <dbReference type="EMBL" id="QKD84224.1"/>
    </source>
</evidence>
<feature type="domain" description="Mechanosensitive ion channel transmembrane helices 2/3" evidence="10">
    <location>
        <begin position="75"/>
        <end position="112"/>
    </location>
</feature>
<accession>A0A6M8BAY4</accession>
<evidence type="ECO:0000259" key="10">
    <source>
        <dbReference type="Pfam" id="PF21088"/>
    </source>
</evidence>
<dbReference type="PANTHER" id="PTHR30221">
    <property type="entry name" value="SMALL-CONDUCTANCE MECHANOSENSITIVE CHANNEL"/>
    <property type="match status" value="1"/>
</dbReference>
<dbReference type="Pfam" id="PF21082">
    <property type="entry name" value="MS_channel_3rd"/>
    <property type="match status" value="1"/>
</dbReference>
<dbReference type="InterPro" id="IPR049142">
    <property type="entry name" value="MS_channel_1st"/>
</dbReference>
<evidence type="ECO:0000256" key="1">
    <source>
        <dbReference type="ARBA" id="ARBA00004651"/>
    </source>
</evidence>
<dbReference type="Pfam" id="PF05552">
    <property type="entry name" value="MS_channel_1st_1"/>
    <property type="match status" value="1"/>
</dbReference>
<feature type="domain" description="Mechanosensitive ion channel MscS" evidence="8">
    <location>
        <begin position="114"/>
        <end position="179"/>
    </location>
</feature>
<evidence type="ECO:0000256" key="5">
    <source>
        <dbReference type="ARBA" id="ARBA00022989"/>
    </source>
</evidence>
<dbReference type="PROSITE" id="PS01246">
    <property type="entry name" value="UPF0003"/>
    <property type="match status" value="1"/>
</dbReference>
<dbReference type="Pfam" id="PF21088">
    <property type="entry name" value="MS_channel_1st"/>
    <property type="match status" value="1"/>
</dbReference>
<dbReference type="SUPFAM" id="SSF82861">
    <property type="entry name" value="Mechanosensitive channel protein MscS (YggB), transmembrane region"/>
    <property type="match status" value="1"/>
</dbReference>
<feature type="transmembrane region" description="Helical" evidence="7">
    <location>
        <begin position="97"/>
        <end position="127"/>
    </location>
</feature>
<dbReference type="InterPro" id="IPR006686">
    <property type="entry name" value="MscS_channel_CS"/>
</dbReference>
<dbReference type="Gene3D" id="1.10.287.1260">
    <property type="match status" value="1"/>
</dbReference>
<dbReference type="InterPro" id="IPR008910">
    <property type="entry name" value="MSC_TM_helix"/>
</dbReference>
<dbReference type="InterPro" id="IPR011066">
    <property type="entry name" value="MscS_channel_C_sf"/>
</dbReference>
<dbReference type="InterPro" id="IPR011014">
    <property type="entry name" value="MscS_channel_TM-2"/>
</dbReference>
<dbReference type="GO" id="GO:0005886">
    <property type="term" value="C:plasma membrane"/>
    <property type="evidence" value="ECO:0007669"/>
    <property type="project" value="UniProtKB-SubCell"/>
</dbReference>
<comment type="similarity">
    <text evidence="2">Belongs to the MscS (TC 1.A.23) family.</text>
</comment>
<dbReference type="Gene3D" id="2.30.30.60">
    <property type="match status" value="1"/>
</dbReference>